<dbReference type="InterPro" id="IPR000700">
    <property type="entry name" value="PAS-assoc_C"/>
</dbReference>
<dbReference type="InterPro" id="IPR000160">
    <property type="entry name" value="GGDEF_dom"/>
</dbReference>
<evidence type="ECO:0000313" key="5">
    <source>
        <dbReference type="EMBL" id="MDH7454605.1"/>
    </source>
</evidence>
<feature type="domain" description="PAC" evidence="3">
    <location>
        <begin position="44"/>
        <end position="95"/>
    </location>
</feature>
<accession>A0ABT6MVD3</accession>
<reference evidence="5" key="2">
    <citation type="submission" date="2023-04" db="EMBL/GenBank/DDBJ databases">
        <authorList>
            <person name="Sun J.-Q."/>
        </authorList>
    </citation>
    <scope>NUCLEOTIDE SEQUENCE</scope>
    <source>
        <strain evidence="5">CC-YY355</strain>
    </source>
</reference>
<dbReference type="SMART" id="SM00086">
    <property type="entry name" value="PAC"/>
    <property type="match status" value="1"/>
</dbReference>
<sequence>MGRDPARPVTTLADFRPFIHPEDVDRATDVNERAADLLARGDDYSIIFRSMRPDGEIRWLRSLAAVEHRDGVPTRAVGYVADITDSMRAELALREANRELLQEKVSLALEVLKDPLTGIANRRHLDAELPRLDAHSRAHGQGLCIALVDIDHFKQYNDLYGHPAGDAALRRVAAALRDTARHSDLVARYGGEEFAVVLPDTPDPVPLMEKFMAAIEALAIPHGGSPTGRLTISCGAIAALRTPLTMPQLFKAADEALYEAKAGGRNRYVVRSAVER</sequence>
<comment type="catalytic activity">
    <reaction evidence="2">
        <text>2 GTP = 3',3'-c-di-GMP + 2 diphosphate</text>
        <dbReference type="Rhea" id="RHEA:24898"/>
        <dbReference type="ChEBI" id="CHEBI:33019"/>
        <dbReference type="ChEBI" id="CHEBI:37565"/>
        <dbReference type="ChEBI" id="CHEBI:58805"/>
        <dbReference type="EC" id="2.7.7.65"/>
    </reaction>
</comment>
<evidence type="ECO:0000313" key="6">
    <source>
        <dbReference type="Proteomes" id="UP001160550"/>
    </source>
</evidence>
<dbReference type="PROSITE" id="PS50887">
    <property type="entry name" value="GGDEF"/>
    <property type="match status" value="1"/>
</dbReference>
<keyword evidence="6" id="KW-1185">Reference proteome</keyword>
<dbReference type="PANTHER" id="PTHR45138:SF9">
    <property type="entry name" value="DIGUANYLATE CYCLASE DGCM-RELATED"/>
    <property type="match status" value="1"/>
</dbReference>
<dbReference type="RefSeq" id="WP_280943833.1">
    <property type="nucleotide sequence ID" value="NZ_JARYGX010000030.1"/>
</dbReference>
<name>A0ABT6MVD3_9GAMM</name>
<keyword evidence="5" id="KW-0808">Transferase</keyword>
<dbReference type="Gene3D" id="3.30.450.20">
    <property type="entry name" value="PAS domain"/>
    <property type="match status" value="1"/>
</dbReference>
<comment type="caution">
    <text evidence="5">The sequence shown here is derived from an EMBL/GenBank/DDBJ whole genome shotgun (WGS) entry which is preliminary data.</text>
</comment>
<dbReference type="NCBIfam" id="TIGR00254">
    <property type="entry name" value="GGDEF"/>
    <property type="match status" value="1"/>
</dbReference>
<proteinExistence type="predicted"/>
<dbReference type="InterPro" id="IPR013655">
    <property type="entry name" value="PAS_fold_3"/>
</dbReference>
<dbReference type="SMART" id="SM00267">
    <property type="entry name" value="GGDEF"/>
    <property type="match status" value="1"/>
</dbReference>
<organism evidence="5 6">
    <name type="scientific">Luteimonas composti</name>
    <dbReference type="NCBI Taxonomy" id="398257"/>
    <lineage>
        <taxon>Bacteria</taxon>
        <taxon>Pseudomonadati</taxon>
        <taxon>Pseudomonadota</taxon>
        <taxon>Gammaproteobacteria</taxon>
        <taxon>Lysobacterales</taxon>
        <taxon>Lysobacteraceae</taxon>
        <taxon>Luteimonas</taxon>
    </lineage>
</organism>
<evidence type="ECO:0000259" key="3">
    <source>
        <dbReference type="PROSITE" id="PS50113"/>
    </source>
</evidence>
<evidence type="ECO:0000259" key="4">
    <source>
        <dbReference type="PROSITE" id="PS50887"/>
    </source>
</evidence>
<dbReference type="InterPro" id="IPR000014">
    <property type="entry name" value="PAS"/>
</dbReference>
<dbReference type="Proteomes" id="UP001160550">
    <property type="component" value="Unassembled WGS sequence"/>
</dbReference>
<dbReference type="SUPFAM" id="SSF55785">
    <property type="entry name" value="PYP-like sensor domain (PAS domain)"/>
    <property type="match status" value="1"/>
</dbReference>
<dbReference type="GO" id="GO:0052621">
    <property type="term" value="F:diguanylate cyclase activity"/>
    <property type="evidence" value="ECO:0007669"/>
    <property type="project" value="UniProtKB-EC"/>
</dbReference>
<dbReference type="PANTHER" id="PTHR45138">
    <property type="entry name" value="REGULATORY COMPONENTS OF SENSORY TRANSDUCTION SYSTEM"/>
    <property type="match status" value="1"/>
</dbReference>
<dbReference type="InterPro" id="IPR001610">
    <property type="entry name" value="PAC"/>
</dbReference>
<dbReference type="InterPro" id="IPR035965">
    <property type="entry name" value="PAS-like_dom_sf"/>
</dbReference>
<protein>
    <recommendedName>
        <fullName evidence="1">diguanylate cyclase</fullName>
        <ecNumber evidence="1">2.7.7.65</ecNumber>
    </recommendedName>
</protein>
<reference evidence="5" key="1">
    <citation type="journal article" date="2007" name="Int. J. Syst. Evol. Microbiol.">
        <title>Luteimonas composti sp. nov., a moderately thermophilic bacterium isolated from food waste.</title>
        <authorList>
            <person name="Young C.C."/>
            <person name="Kampfer P."/>
            <person name="Chen W.M."/>
            <person name="Yen W.S."/>
            <person name="Arun A.B."/>
            <person name="Lai W.A."/>
            <person name="Shen F.T."/>
            <person name="Rekha P.D."/>
            <person name="Lin K.Y."/>
            <person name="Chou J.H."/>
        </authorList>
    </citation>
    <scope>NUCLEOTIDE SEQUENCE</scope>
    <source>
        <strain evidence="5">CC-YY355</strain>
    </source>
</reference>
<dbReference type="EC" id="2.7.7.65" evidence="1"/>
<dbReference type="InterPro" id="IPR043128">
    <property type="entry name" value="Rev_trsase/Diguanyl_cyclase"/>
</dbReference>
<dbReference type="CDD" id="cd00130">
    <property type="entry name" value="PAS"/>
    <property type="match status" value="1"/>
</dbReference>
<evidence type="ECO:0000256" key="2">
    <source>
        <dbReference type="ARBA" id="ARBA00034247"/>
    </source>
</evidence>
<dbReference type="EMBL" id="JARYGX010000030">
    <property type="protein sequence ID" value="MDH7454605.1"/>
    <property type="molecule type" value="Genomic_DNA"/>
</dbReference>
<feature type="domain" description="GGDEF" evidence="4">
    <location>
        <begin position="141"/>
        <end position="273"/>
    </location>
</feature>
<dbReference type="CDD" id="cd01949">
    <property type="entry name" value="GGDEF"/>
    <property type="match status" value="1"/>
</dbReference>
<dbReference type="Pfam" id="PF00990">
    <property type="entry name" value="GGDEF"/>
    <property type="match status" value="1"/>
</dbReference>
<dbReference type="InterPro" id="IPR050469">
    <property type="entry name" value="Diguanylate_Cyclase"/>
</dbReference>
<evidence type="ECO:0000256" key="1">
    <source>
        <dbReference type="ARBA" id="ARBA00012528"/>
    </source>
</evidence>
<gene>
    <name evidence="5" type="ORF">QF205_16225</name>
</gene>
<dbReference type="Gene3D" id="3.30.70.270">
    <property type="match status" value="1"/>
</dbReference>
<dbReference type="PROSITE" id="PS50113">
    <property type="entry name" value="PAC"/>
    <property type="match status" value="1"/>
</dbReference>
<dbReference type="Pfam" id="PF08447">
    <property type="entry name" value="PAS_3"/>
    <property type="match status" value="1"/>
</dbReference>
<keyword evidence="5" id="KW-0548">Nucleotidyltransferase</keyword>
<dbReference type="SUPFAM" id="SSF55073">
    <property type="entry name" value="Nucleotide cyclase"/>
    <property type="match status" value="1"/>
</dbReference>
<dbReference type="InterPro" id="IPR029787">
    <property type="entry name" value="Nucleotide_cyclase"/>
</dbReference>